<keyword evidence="5" id="KW-0677">Repeat</keyword>
<dbReference type="Ensembl" id="ENSGACT00000020562.2">
    <property type="protein sequence ID" value="ENSGACP00000020523.2"/>
    <property type="gene ID" value="ENSGACG00000015555.2"/>
</dbReference>
<keyword evidence="4" id="KW-0479">Metal-binding</keyword>
<keyword evidence="3 9" id="KW-0812">Transmembrane</keyword>
<dbReference type="GO" id="GO:0005509">
    <property type="term" value="F:calcium ion binding"/>
    <property type="evidence" value="ECO:0007669"/>
    <property type="project" value="TreeGrafter"/>
</dbReference>
<evidence type="ECO:0000313" key="11">
    <source>
        <dbReference type="Ensembl" id="ENSGACP00000020523.2"/>
    </source>
</evidence>
<feature type="domain" description="C2" evidence="10">
    <location>
        <begin position="163"/>
        <end position="284"/>
    </location>
</feature>
<dbReference type="FunFam" id="2.60.40.150:FF:000050">
    <property type="entry name" value="Multiple C2 and transmembrane domain containing 1"/>
    <property type="match status" value="1"/>
</dbReference>
<dbReference type="STRING" id="69293.ENSGACP00000020523"/>
<dbReference type="SUPFAM" id="SSF49562">
    <property type="entry name" value="C2 domain (Calcium/lipid-binding domain, CaLB)"/>
    <property type="match status" value="2"/>
</dbReference>
<comment type="similarity">
    <text evidence="2">Belongs to the MCTP family.</text>
</comment>
<evidence type="ECO:0000256" key="4">
    <source>
        <dbReference type="ARBA" id="ARBA00022723"/>
    </source>
</evidence>
<keyword evidence="8 9" id="KW-0472">Membrane</keyword>
<evidence type="ECO:0000256" key="2">
    <source>
        <dbReference type="ARBA" id="ARBA00007923"/>
    </source>
</evidence>
<evidence type="ECO:0000256" key="5">
    <source>
        <dbReference type="ARBA" id="ARBA00022737"/>
    </source>
</evidence>
<protein>
    <recommendedName>
        <fullName evidence="10">C2 domain-containing protein</fullName>
    </recommendedName>
</protein>
<name>G3PSD7_GASAC</name>
<feature type="domain" description="C2" evidence="10">
    <location>
        <begin position="12"/>
        <end position="129"/>
    </location>
</feature>
<reference evidence="11 12" key="1">
    <citation type="journal article" date="2021" name="G3 (Bethesda)">
        <title>Improved contiguity of the threespine stickleback genome using long-read sequencing.</title>
        <authorList>
            <person name="Nath S."/>
            <person name="Shaw D.E."/>
            <person name="White M.A."/>
        </authorList>
    </citation>
    <scope>NUCLEOTIDE SEQUENCE [LARGE SCALE GENOMIC DNA]</scope>
    <source>
        <strain evidence="11 12">Lake Benthic</strain>
    </source>
</reference>
<keyword evidence="7 9" id="KW-1133">Transmembrane helix</keyword>
<accession>G3PSD7</accession>
<dbReference type="AlphaFoldDB" id="G3PSD7"/>
<reference evidence="11" key="2">
    <citation type="submission" date="2025-08" db="UniProtKB">
        <authorList>
            <consortium name="Ensembl"/>
        </authorList>
    </citation>
    <scope>IDENTIFICATION</scope>
</reference>
<dbReference type="InterPro" id="IPR035892">
    <property type="entry name" value="C2_domain_sf"/>
</dbReference>
<dbReference type="PANTHER" id="PTHR45911">
    <property type="entry name" value="C2 DOMAIN-CONTAINING PROTEIN"/>
    <property type="match status" value="1"/>
</dbReference>
<evidence type="ECO:0000256" key="6">
    <source>
        <dbReference type="ARBA" id="ARBA00022837"/>
    </source>
</evidence>
<evidence type="ECO:0000256" key="8">
    <source>
        <dbReference type="ARBA" id="ARBA00023136"/>
    </source>
</evidence>
<feature type="transmembrane region" description="Helical" evidence="9">
    <location>
        <begin position="435"/>
        <end position="463"/>
    </location>
</feature>
<proteinExistence type="inferred from homology"/>
<evidence type="ECO:0000313" key="12">
    <source>
        <dbReference type="Proteomes" id="UP000007635"/>
    </source>
</evidence>
<evidence type="ECO:0000259" key="10">
    <source>
        <dbReference type="PROSITE" id="PS50004"/>
    </source>
</evidence>
<dbReference type="Proteomes" id="UP000007635">
    <property type="component" value="Chromosome XIV"/>
</dbReference>
<dbReference type="CDD" id="cd08377">
    <property type="entry name" value="C2C_MCTP_PRT"/>
    <property type="match status" value="1"/>
</dbReference>
<dbReference type="OMA" id="LDQICNW"/>
<dbReference type="Pfam" id="PF00168">
    <property type="entry name" value="C2"/>
    <property type="match status" value="2"/>
</dbReference>
<dbReference type="InParanoid" id="G3PSD7"/>
<dbReference type="PANTHER" id="PTHR45911:SF3">
    <property type="entry name" value="DYSFERLIN-RELATED"/>
    <property type="match status" value="1"/>
</dbReference>
<evidence type="ECO:0000256" key="7">
    <source>
        <dbReference type="ARBA" id="ARBA00022989"/>
    </source>
</evidence>
<evidence type="ECO:0000256" key="9">
    <source>
        <dbReference type="SAM" id="Phobius"/>
    </source>
</evidence>
<dbReference type="PROSITE" id="PS50004">
    <property type="entry name" value="C2"/>
    <property type="match status" value="2"/>
</dbReference>
<dbReference type="InterPro" id="IPR000008">
    <property type="entry name" value="C2_dom"/>
</dbReference>
<keyword evidence="12" id="KW-1185">Reference proteome</keyword>
<dbReference type="eggNOG" id="KOG1030">
    <property type="taxonomic scope" value="Eukaryota"/>
</dbReference>
<reference evidence="11" key="3">
    <citation type="submission" date="2025-09" db="UniProtKB">
        <authorList>
            <consortium name="Ensembl"/>
        </authorList>
    </citation>
    <scope>IDENTIFICATION</scope>
</reference>
<evidence type="ECO:0000256" key="1">
    <source>
        <dbReference type="ARBA" id="ARBA00004141"/>
    </source>
</evidence>
<organism evidence="11 12">
    <name type="scientific">Gasterosteus aculeatus aculeatus</name>
    <name type="common">three-spined stickleback</name>
    <dbReference type="NCBI Taxonomy" id="481459"/>
    <lineage>
        <taxon>Eukaryota</taxon>
        <taxon>Metazoa</taxon>
        <taxon>Chordata</taxon>
        <taxon>Craniata</taxon>
        <taxon>Vertebrata</taxon>
        <taxon>Euteleostomi</taxon>
        <taxon>Actinopterygii</taxon>
        <taxon>Neopterygii</taxon>
        <taxon>Teleostei</taxon>
        <taxon>Neoteleostei</taxon>
        <taxon>Acanthomorphata</taxon>
        <taxon>Eupercaria</taxon>
        <taxon>Perciformes</taxon>
        <taxon>Cottioidei</taxon>
        <taxon>Gasterosteales</taxon>
        <taxon>Gasterosteidae</taxon>
        <taxon>Gasterosteus</taxon>
    </lineage>
</organism>
<dbReference type="FunFam" id="2.60.40.150:FF:000019">
    <property type="entry name" value="Multiple C2 and transmembrane domain-containing protein 2 isoform 1"/>
    <property type="match status" value="1"/>
</dbReference>
<dbReference type="Gene3D" id="2.60.40.150">
    <property type="entry name" value="C2 domain"/>
    <property type="match status" value="2"/>
</dbReference>
<dbReference type="CDD" id="cd08376">
    <property type="entry name" value="C2B_MCTP_PRT"/>
    <property type="match status" value="1"/>
</dbReference>
<dbReference type="GO" id="GO:0030672">
    <property type="term" value="C:synaptic vesicle membrane"/>
    <property type="evidence" value="ECO:0007669"/>
    <property type="project" value="TreeGrafter"/>
</dbReference>
<evidence type="ECO:0000256" key="3">
    <source>
        <dbReference type="ARBA" id="ARBA00022692"/>
    </source>
</evidence>
<sequence>MLLRRSWKRSTKQQSLRLSDLHRKSQLWRGIVSIALIEGRNLIPMDPNGLSDPYVKFRLGPQKYRSKTVPKTLSPQWREQFDLHMYEETGGVLEITVWDKDTGRRDDFLGRCQLDLSTLPKERTHHLDLPLEESRGLLVLLVTLTASSHVSIADLSLTPLDDPLERRQILARYGALRSFSNLKDVGIVQVKVMRAEGLMVADVIGKSDPFCVLELNNDRLQTHTVYKNLNPEWNKVFTFNVKDIHAVLEVTVFDEDRDRSADFLGKVAIPLLQIPNGEQKSYELKNKELTGRTKGTIYLEMDVVYNTVKAALRSVVPAEQKYIEEEPKVSKQLLQQNFNRVKRCIMVLISYGTFINSCFQWESVQRSTVSFVPLDAMFEWEDEEEDGEDKEAEPKGFMDKLYAIQDVFISVQSVLDDVASYGERMKNTVTWTVPFLSWLAIAALSSATVLLYLVPLRYLLLAWGVNKFTKKLRDPYLIDNNELLDFLSRVPSDVQVMQYRELKTDSGQSPNKRRRTVPS</sequence>
<dbReference type="PRINTS" id="PR00360">
    <property type="entry name" value="C2DOMAIN"/>
</dbReference>
<comment type="subcellular location">
    <subcellularLocation>
        <location evidence="1">Membrane</location>
        <topology evidence="1">Multi-pass membrane protein</topology>
    </subcellularLocation>
</comment>
<keyword evidence="6" id="KW-0106">Calcium</keyword>
<dbReference type="SMART" id="SM00239">
    <property type="entry name" value="C2"/>
    <property type="match status" value="2"/>
</dbReference>
<dbReference type="GO" id="GO:0046928">
    <property type="term" value="P:regulation of neurotransmitter secretion"/>
    <property type="evidence" value="ECO:0007669"/>
    <property type="project" value="TreeGrafter"/>
</dbReference>
<dbReference type="GeneTree" id="ENSGT00940000156031"/>
<dbReference type="Bgee" id="ENSGACG00000015555">
    <property type="expression patterns" value="Expressed in head kidney and 10 other cell types or tissues"/>
</dbReference>